<dbReference type="InterPro" id="IPR012340">
    <property type="entry name" value="NA-bd_OB-fold"/>
</dbReference>
<comment type="similarity">
    <text evidence="1 15">Belongs to the helicase family. RecG subfamily.</text>
</comment>
<dbReference type="Gene3D" id="3.40.50.300">
    <property type="entry name" value="P-loop containing nucleotide triphosphate hydrolases"/>
    <property type="match status" value="2"/>
</dbReference>
<evidence type="ECO:0000313" key="19">
    <source>
        <dbReference type="Proteomes" id="UP001500740"/>
    </source>
</evidence>
<dbReference type="InterPro" id="IPR014001">
    <property type="entry name" value="Helicase_ATP-bd"/>
</dbReference>
<dbReference type="PANTHER" id="PTHR47964:SF1">
    <property type="entry name" value="ATP-DEPENDENT DNA HELICASE HOMOLOG RECG, CHLOROPLASTIC"/>
    <property type="match status" value="1"/>
</dbReference>
<dbReference type="NCBIfam" id="NF008168">
    <property type="entry name" value="PRK10917.2-2"/>
    <property type="match status" value="1"/>
</dbReference>
<dbReference type="Pfam" id="PF00270">
    <property type="entry name" value="DEAD"/>
    <property type="match status" value="1"/>
</dbReference>
<evidence type="ECO:0000256" key="13">
    <source>
        <dbReference type="ARBA" id="ARBA00034808"/>
    </source>
</evidence>
<evidence type="ECO:0000256" key="4">
    <source>
        <dbReference type="ARBA" id="ARBA00022763"/>
    </source>
</evidence>
<dbReference type="InterPro" id="IPR045562">
    <property type="entry name" value="RecG_dom3_C"/>
</dbReference>
<keyword evidence="19" id="KW-1185">Reference proteome</keyword>
<comment type="catalytic activity">
    <reaction evidence="12 15">
        <text>Couples ATP hydrolysis with the unwinding of duplex DNA by translocating in the 3'-5' direction.</text>
        <dbReference type="EC" id="5.6.2.4"/>
    </reaction>
</comment>
<dbReference type="Proteomes" id="UP001500740">
    <property type="component" value="Unassembled WGS sequence"/>
</dbReference>
<dbReference type="InterPro" id="IPR033454">
    <property type="entry name" value="RecG_wedge"/>
</dbReference>
<name>A0ABN0ZW53_9BACI</name>
<keyword evidence="6 15" id="KW-0347">Helicase</keyword>
<evidence type="ECO:0000256" key="10">
    <source>
        <dbReference type="ARBA" id="ARBA00023204"/>
    </source>
</evidence>
<dbReference type="PROSITE" id="PS51192">
    <property type="entry name" value="HELICASE_ATP_BIND_1"/>
    <property type="match status" value="1"/>
</dbReference>
<dbReference type="GO" id="GO:0004386">
    <property type="term" value="F:helicase activity"/>
    <property type="evidence" value="ECO:0007669"/>
    <property type="project" value="UniProtKB-KW"/>
</dbReference>
<dbReference type="CDD" id="cd17992">
    <property type="entry name" value="DEXHc_RecG"/>
    <property type="match status" value="1"/>
</dbReference>
<keyword evidence="11" id="KW-0413">Isomerase</keyword>
<dbReference type="InterPro" id="IPR047112">
    <property type="entry name" value="RecG/Mfd"/>
</dbReference>
<dbReference type="PANTHER" id="PTHR47964">
    <property type="entry name" value="ATP-DEPENDENT DNA HELICASE HOMOLOG RECG, CHLOROPLASTIC"/>
    <property type="match status" value="1"/>
</dbReference>
<comment type="function">
    <text evidence="15">Plays a critical role in recombination and DNA repair. Helps process Holliday junction intermediates to mature products by catalyzing branch migration. Has replication fork regression activity, unwinds stalled or blocked replication forks to make a HJ that can be resolved. Has a DNA unwinding activity characteristic of a DNA helicase with 3'-5' polarity.</text>
</comment>
<dbReference type="InterPro" id="IPR004609">
    <property type="entry name" value="ATP-dep_DNA_helicase_RecG"/>
</dbReference>
<dbReference type="Gene3D" id="2.40.50.140">
    <property type="entry name" value="Nucleic acid-binding proteins"/>
    <property type="match status" value="1"/>
</dbReference>
<evidence type="ECO:0000256" key="12">
    <source>
        <dbReference type="ARBA" id="ARBA00034617"/>
    </source>
</evidence>
<keyword evidence="10 15" id="KW-0234">DNA repair</keyword>
<dbReference type="NCBIfam" id="NF008165">
    <property type="entry name" value="PRK10917.1-3"/>
    <property type="match status" value="1"/>
</dbReference>
<dbReference type="Pfam" id="PF00271">
    <property type="entry name" value="Helicase_C"/>
    <property type="match status" value="1"/>
</dbReference>
<keyword evidence="8" id="KW-0238">DNA-binding</keyword>
<protein>
    <recommendedName>
        <fullName evidence="2 15">ATP-dependent DNA helicase RecG</fullName>
        <ecNumber evidence="13 15">5.6.2.4</ecNumber>
    </recommendedName>
</protein>
<evidence type="ECO:0000256" key="15">
    <source>
        <dbReference type="RuleBase" id="RU363016"/>
    </source>
</evidence>
<evidence type="ECO:0000256" key="2">
    <source>
        <dbReference type="ARBA" id="ARBA00017846"/>
    </source>
</evidence>
<dbReference type="EC" id="5.6.2.4" evidence="13 15"/>
<evidence type="ECO:0000256" key="14">
    <source>
        <dbReference type="ARBA" id="ARBA00048988"/>
    </source>
</evidence>
<comment type="caution">
    <text evidence="18">The sequence shown here is derived from an EMBL/GenBank/DDBJ whole genome shotgun (WGS) entry which is preliminary data.</text>
</comment>
<evidence type="ECO:0000256" key="1">
    <source>
        <dbReference type="ARBA" id="ARBA00007504"/>
    </source>
</evidence>
<evidence type="ECO:0000256" key="6">
    <source>
        <dbReference type="ARBA" id="ARBA00022806"/>
    </source>
</evidence>
<keyword evidence="4 15" id="KW-0227">DNA damage</keyword>
<keyword evidence="3 15" id="KW-0547">Nucleotide-binding</keyword>
<proteinExistence type="inferred from homology"/>
<evidence type="ECO:0000313" key="18">
    <source>
        <dbReference type="EMBL" id="GAA0460967.1"/>
    </source>
</evidence>
<dbReference type="InterPro" id="IPR011545">
    <property type="entry name" value="DEAD/DEAH_box_helicase_dom"/>
</dbReference>
<evidence type="ECO:0000259" key="17">
    <source>
        <dbReference type="PROSITE" id="PS51194"/>
    </source>
</evidence>
<organism evidence="18 19">
    <name type="scientific">Alkalibacillus silvisoli</name>
    <dbReference type="NCBI Taxonomy" id="392823"/>
    <lineage>
        <taxon>Bacteria</taxon>
        <taxon>Bacillati</taxon>
        <taxon>Bacillota</taxon>
        <taxon>Bacilli</taxon>
        <taxon>Bacillales</taxon>
        <taxon>Bacillaceae</taxon>
        <taxon>Alkalibacillus</taxon>
    </lineage>
</organism>
<evidence type="ECO:0000256" key="3">
    <source>
        <dbReference type="ARBA" id="ARBA00022741"/>
    </source>
</evidence>
<dbReference type="InterPro" id="IPR001650">
    <property type="entry name" value="Helicase_C-like"/>
</dbReference>
<dbReference type="SUPFAM" id="SSF52540">
    <property type="entry name" value="P-loop containing nucleoside triphosphate hydrolases"/>
    <property type="match status" value="2"/>
</dbReference>
<dbReference type="SMART" id="SM00487">
    <property type="entry name" value="DEXDc"/>
    <property type="match status" value="1"/>
</dbReference>
<evidence type="ECO:0000259" key="16">
    <source>
        <dbReference type="PROSITE" id="PS51192"/>
    </source>
</evidence>
<feature type="domain" description="Helicase ATP-binding" evidence="16">
    <location>
        <begin position="268"/>
        <end position="428"/>
    </location>
</feature>
<keyword evidence="7 15" id="KW-0067">ATP-binding</keyword>
<gene>
    <name evidence="18" type="primary">recG</name>
    <name evidence="18" type="ORF">GCM10008935_15450</name>
</gene>
<feature type="domain" description="Helicase C-terminal" evidence="17">
    <location>
        <begin position="450"/>
        <end position="607"/>
    </location>
</feature>
<keyword evidence="5 15" id="KW-0378">Hydrolase</keyword>
<reference evidence="18 19" key="1">
    <citation type="journal article" date="2019" name="Int. J. Syst. Evol. Microbiol.">
        <title>The Global Catalogue of Microorganisms (GCM) 10K type strain sequencing project: providing services to taxonomists for standard genome sequencing and annotation.</title>
        <authorList>
            <consortium name="The Broad Institute Genomics Platform"/>
            <consortium name="The Broad Institute Genome Sequencing Center for Infectious Disease"/>
            <person name="Wu L."/>
            <person name="Ma J."/>
        </authorList>
    </citation>
    <scope>NUCLEOTIDE SEQUENCE [LARGE SCALE GENOMIC DNA]</scope>
    <source>
        <strain evidence="18 19">JCM 14193</strain>
    </source>
</reference>
<dbReference type="InterPro" id="IPR027417">
    <property type="entry name" value="P-loop_NTPase"/>
</dbReference>
<keyword evidence="9 15" id="KW-0233">DNA recombination</keyword>
<dbReference type="SMART" id="SM00490">
    <property type="entry name" value="HELICc"/>
    <property type="match status" value="1"/>
</dbReference>
<evidence type="ECO:0000256" key="8">
    <source>
        <dbReference type="ARBA" id="ARBA00023125"/>
    </source>
</evidence>
<comment type="catalytic activity">
    <reaction evidence="14 15">
        <text>ATP + H2O = ADP + phosphate + H(+)</text>
        <dbReference type="Rhea" id="RHEA:13065"/>
        <dbReference type="ChEBI" id="CHEBI:15377"/>
        <dbReference type="ChEBI" id="CHEBI:15378"/>
        <dbReference type="ChEBI" id="CHEBI:30616"/>
        <dbReference type="ChEBI" id="CHEBI:43474"/>
        <dbReference type="ChEBI" id="CHEBI:456216"/>
        <dbReference type="EC" id="5.6.2.4"/>
    </reaction>
</comment>
<dbReference type="SUPFAM" id="SSF50249">
    <property type="entry name" value="Nucleic acid-binding proteins"/>
    <property type="match status" value="1"/>
</dbReference>
<evidence type="ECO:0000256" key="7">
    <source>
        <dbReference type="ARBA" id="ARBA00022840"/>
    </source>
</evidence>
<dbReference type="Pfam" id="PF17191">
    <property type="entry name" value="RecG_wedge"/>
    <property type="match status" value="1"/>
</dbReference>
<dbReference type="RefSeq" id="WP_343782888.1">
    <property type="nucleotide sequence ID" value="NZ_BAAACZ010000011.1"/>
</dbReference>
<dbReference type="NCBIfam" id="TIGR00643">
    <property type="entry name" value="recG"/>
    <property type="match status" value="1"/>
</dbReference>
<dbReference type="EMBL" id="BAAACZ010000011">
    <property type="protein sequence ID" value="GAA0460967.1"/>
    <property type="molecule type" value="Genomic_DNA"/>
</dbReference>
<evidence type="ECO:0000256" key="11">
    <source>
        <dbReference type="ARBA" id="ARBA00023235"/>
    </source>
</evidence>
<dbReference type="Pfam" id="PF19833">
    <property type="entry name" value="RecG_dom3_C"/>
    <property type="match status" value="1"/>
</dbReference>
<dbReference type="PROSITE" id="PS51194">
    <property type="entry name" value="HELICASE_CTER"/>
    <property type="match status" value="1"/>
</dbReference>
<evidence type="ECO:0000256" key="9">
    <source>
        <dbReference type="ARBA" id="ARBA00023172"/>
    </source>
</evidence>
<dbReference type="CDD" id="cd04488">
    <property type="entry name" value="RecG_wedge_OBF"/>
    <property type="match status" value="1"/>
</dbReference>
<dbReference type="CDD" id="cd18811">
    <property type="entry name" value="SF2_C_RecG"/>
    <property type="match status" value="1"/>
</dbReference>
<accession>A0ABN0ZW53</accession>
<evidence type="ECO:0000256" key="5">
    <source>
        <dbReference type="ARBA" id="ARBA00022801"/>
    </source>
</evidence>
<sequence>MLNEPVNQIPSVGDKTEEQLAMLDITKVGDLLFHFPFRYDFLELKPLEEIAHEEVATIQGEVVSEPNVSFYGKKKSRLNCTIQVGVVAVKAVFFNQAFLKDQLQVGQTVTLTGKWDMHRLQMTVHKFHRQSFEEANSIEPVYHTKGKLTLGQVKKLINYALKSSLEEVDEILPEKYLHNYKIPQRQTAIKELHQPSSKARLKHARRRFIYEELFLFQLKMQYIRRENKAQSIGTHKEYDQDQLKDFVSRLPFELTSSQKRVLKEIMDDLKSASRMNRLLQGDVGSGKTVIAAIALYTTALSGQQGALMVPTEILAEQHEESLNELLGDKLKVALLTGSIKGKKRQDILTRLENGEIDLLVGTHALIQDDTLFNQLGLVIIDEQHRFGVSQRKTLRDKGLTPDVLFMTATPIPRTLSITSFGDMDVSVIDEMPKGRLPVETYWVKENMIERIHQFLIEQINKGHQAYVICPLIEESDQLDIQNAVDVFEELNDIMPESIKVGLMHGRLSAQEKEELMRQFAENEVQLLVSTTVIEVGVNVPNATTMVIYDAERFGLAQLHQLRGRVGRGSEQSYCILLADPKSENGKERMRVMTETTDGFELSEHDLQIRGPGDFFGKRQSGLPEFKVANIVDDYRALEVARQDAVNVMNDRKLEEDSEYARIKSLIESDPLIQERIFD</sequence>